<feature type="active site" evidence="4">
    <location>
        <position position="245"/>
    </location>
</feature>
<dbReference type="InterPro" id="IPR015590">
    <property type="entry name" value="Aldehyde_DH_dom"/>
</dbReference>
<dbReference type="InterPro" id="IPR016162">
    <property type="entry name" value="Ald_DH_N"/>
</dbReference>
<dbReference type="CDD" id="cd07099">
    <property type="entry name" value="ALDH_DDALDH"/>
    <property type="match status" value="1"/>
</dbReference>
<dbReference type="InterPro" id="IPR029510">
    <property type="entry name" value="Ald_DH_CS_GLU"/>
</dbReference>
<protein>
    <recommendedName>
        <fullName evidence="3">Aldehyde dehydrogenase</fullName>
    </recommendedName>
</protein>
<accession>A0ABR9L2C5</accession>
<evidence type="ECO:0000256" key="4">
    <source>
        <dbReference type="PROSITE-ProRule" id="PRU10007"/>
    </source>
</evidence>
<feature type="domain" description="Aldehyde dehydrogenase" evidence="6">
    <location>
        <begin position="14"/>
        <end position="465"/>
    </location>
</feature>
<evidence type="ECO:0000313" key="7">
    <source>
        <dbReference type="EMBL" id="MBE1574868.1"/>
    </source>
</evidence>
<dbReference type="InterPro" id="IPR016163">
    <property type="entry name" value="Ald_DH_C"/>
</dbReference>
<keyword evidence="2 3" id="KW-0560">Oxidoreductase</keyword>
<dbReference type="EMBL" id="JADBEJ010000002">
    <property type="protein sequence ID" value="MBE1574868.1"/>
    <property type="molecule type" value="Genomic_DNA"/>
</dbReference>
<gene>
    <name evidence="7" type="ORF">H4W30_001912</name>
</gene>
<organism evidence="7 8">
    <name type="scientific">Amycolatopsis roodepoortensis</name>
    <dbReference type="NCBI Taxonomy" id="700274"/>
    <lineage>
        <taxon>Bacteria</taxon>
        <taxon>Bacillati</taxon>
        <taxon>Actinomycetota</taxon>
        <taxon>Actinomycetes</taxon>
        <taxon>Pseudonocardiales</taxon>
        <taxon>Pseudonocardiaceae</taxon>
        <taxon>Amycolatopsis</taxon>
    </lineage>
</organism>
<evidence type="ECO:0000256" key="5">
    <source>
        <dbReference type="RuleBase" id="RU003345"/>
    </source>
</evidence>
<reference evidence="7 8" key="1">
    <citation type="submission" date="2020-10" db="EMBL/GenBank/DDBJ databases">
        <title>Sequencing the genomes of 1000 actinobacteria strains.</title>
        <authorList>
            <person name="Klenk H.-P."/>
        </authorList>
    </citation>
    <scope>NUCLEOTIDE SEQUENCE [LARGE SCALE GENOMIC DNA]</scope>
    <source>
        <strain evidence="7 8">DSM 46661</strain>
    </source>
</reference>
<dbReference type="PROSITE" id="PS00687">
    <property type="entry name" value="ALDEHYDE_DEHYDR_GLU"/>
    <property type="match status" value="1"/>
</dbReference>
<dbReference type="Pfam" id="PF00171">
    <property type="entry name" value="Aldedh"/>
    <property type="match status" value="1"/>
</dbReference>
<dbReference type="PIRSF" id="PIRSF036492">
    <property type="entry name" value="ALDH"/>
    <property type="match status" value="1"/>
</dbReference>
<dbReference type="Gene3D" id="3.40.605.10">
    <property type="entry name" value="Aldehyde Dehydrogenase, Chain A, domain 1"/>
    <property type="match status" value="1"/>
</dbReference>
<dbReference type="Proteomes" id="UP000656548">
    <property type="component" value="Unassembled WGS sequence"/>
</dbReference>
<evidence type="ECO:0000313" key="8">
    <source>
        <dbReference type="Proteomes" id="UP000656548"/>
    </source>
</evidence>
<name>A0ABR9L2C5_9PSEU</name>
<comment type="similarity">
    <text evidence="1 3 5">Belongs to the aldehyde dehydrogenase family.</text>
</comment>
<evidence type="ECO:0000256" key="1">
    <source>
        <dbReference type="ARBA" id="ARBA00009986"/>
    </source>
</evidence>
<dbReference type="SUPFAM" id="SSF53720">
    <property type="entry name" value="ALDH-like"/>
    <property type="match status" value="1"/>
</dbReference>
<dbReference type="RefSeq" id="WP_192742540.1">
    <property type="nucleotide sequence ID" value="NZ_JADBEJ010000002.1"/>
</dbReference>
<proteinExistence type="inferred from homology"/>
<evidence type="ECO:0000256" key="3">
    <source>
        <dbReference type="PIRNR" id="PIRNR036492"/>
    </source>
</evidence>
<evidence type="ECO:0000259" key="6">
    <source>
        <dbReference type="Pfam" id="PF00171"/>
    </source>
</evidence>
<keyword evidence="8" id="KW-1185">Reference proteome</keyword>
<dbReference type="InterPro" id="IPR016161">
    <property type="entry name" value="Ald_DH/histidinol_DH"/>
</dbReference>
<dbReference type="PANTHER" id="PTHR11699">
    <property type="entry name" value="ALDEHYDE DEHYDROGENASE-RELATED"/>
    <property type="match status" value="1"/>
</dbReference>
<dbReference type="PROSITE" id="PS00070">
    <property type="entry name" value="ALDEHYDE_DEHYDR_CYS"/>
    <property type="match status" value="1"/>
</dbReference>
<evidence type="ECO:0000256" key="2">
    <source>
        <dbReference type="ARBA" id="ARBA00023002"/>
    </source>
</evidence>
<comment type="caution">
    <text evidence="7">The sequence shown here is derived from an EMBL/GenBank/DDBJ whole genome shotgun (WGS) entry which is preliminary data.</text>
</comment>
<dbReference type="Gene3D" id="3.40.309.10">
    <property type="entry name" value="Aldehyde Dehydrogenase, Chain A, domain 2"/>
    <property type="match status" value="1"/>
</dbReference>
<dbReference type="InterPro" id="IPR016160">
    <property type="entry name" value="Ald_DH_CS_CYS"/>
</dbReference>
<dbReference type="InterPro" id="IPR012394">
    <property type="entry name" value="Aldehyde_DH_NAD(P)"/>
</dbReference>
<sequence length="500" mass="53063">MTAVQPKPTAHSVGETFDSLSPATDEVVGTYPVHSKEDVRAAIARAKDAAEWWAGLGYDGRAERLRRWKGVITRRLPQLCQVVRDETGKPIADAQLESVLAIEHIAWAGKHARKILGKQRRAAGLMMSNQAATVEYQPLGVVGVIGPWNYPVFTPLGSIAYALAAGNTVVFKPSEYTPGVGKWLVDAFNEVVPEWPVLQLITGFGETGAALVTGGVDKIAFTGSTGTGKKIMAAAAETLTPVIIEAGGKDAVLVDADADLEAAADATVWGAFSNSGQTCIGVERVYVHERVHDEFVAKVVEKSKDVRAGSDAAAQYGPVTMPSQLSVIKRHIADAIERGGKALVGGVDAVGDRYVQPTVLVDVPEDSVAVQEETFGPTVTIAKVRDMDEAVEKANDTKYGLGSTVFSKSRGLELAGRLRTGMTSINAPLSFAGIASLPFGGVGDSGFGRIHGPEGLREFARPKAVARQRFTAPIVLTSFSRKEKTDALVAKLITVLHGKR</sequence>